<name>G0RSX4_HYPJQ</name>
<comment type="similarity">
    <text evidence="1 5">Belongs to the peptidase S8 family.</text>
</comment>
<protein>
    <submittedName>
        <fullName evidence="9">Serine protease</fullName>
    </submittedName>
</protein>
<dbReference type="GeneID" id="18488136"/>
<accession>G0RSX4</accession>
<dbReference type="Gene3D" id="3.40.50.200">
    <property type="entry name" value="Peptidase S8/S53 domain"/>
    <property type="match status" value="1"/>
</dbReference>
<dbReference type="CDD" id="cd00306">
    <property type="entry name" value="Peptidases_S8_S53"/>
    <property type="match status" value="1"/>
</dbReference>
<dbReference type="AlphaFoldDB" id="G0RSX4"/>
<dbReference type="PRINTS" id="PR00723">
    <property type="entry name" value="SUBTILISIN"/>
</dbReference>
<evidence type="ECO:0000256" key="2">
    <source>
        <dbReference type="ARBA" id="ARBA00022670"/>
    </source>
</evidence>
<evidence type="ECO:0000256" key="6">
    <source>
        <dbReference type="SAM" id="MobiDB-lite"/>
    </source>
</evidence>
<dbReference type="InterPro" id="IPR050131">
    <property type="entry name" value="Peptidase_S8_subtilisin-like"/>
</dbReference>
<feature type="active site" description="Charge relay system" evidence="5">
    <location>
        <position position="616"/>
    </location>
</feature>
<organism evidence="10">
    <name type="scientific">Hypocrea jecorina (strain QM6a)</name>
    <name type="common">Trichoderma reesei</name>
    <dbReference type="NCBI Taxonomy" id="431241"/>
    <lineage>
        <taxon>Eukaryota</taxon>
        <taxon>Fungi</taxon>
        <taxon>Dikarya</taxon>
        <taxon>Ascomycota</taxon>
        <taxon>Pezizomycotina</taxon>
        <taxon>Sordariomycetes</taxon>
        <taxon>Hypocreomycetidae</taxon>
        <taxon>Hypocreales</taxon>
        <taxon>Hypocreaceae</taxon>
        <taxon>Trichoderma</taxon>
    </lineage>
</organism>
<dbReference type="Pfam" id="PF24476">
    <property type="entry name" value="DUF7580"/>
    <property type="match status" value="1"/>
</dbReference>
<evidence type="ECO:0000259" key="7">
    <source>
        <dbReference type="Pfam" id="PF00082"/>
    </source>
</evidence>
<evidence type="ECO:0000259" key="8">
    <source>
        <dbReference type="Pfam" id="PF24476"/>
    </source>
</evidence>
<evidence type="ECO:0000313" key="10">
    <source>
        <dbReference type="Proteomes" id="UP000008984"/>
    </source>
</evidence>
<keyword evidence="4 5" id="KW-0720">Serine protease</keyword>
<dbReference type="GO" id="GO:0006508">
    <property type="term" value="P:proteolysis"/>
    <property type="evidence" value="ECO:0007669"/>
    <property type="project" value="UniProtKB-KW"/>
</dbReference>
<evidence type="ECO:0000256" key="3">
    <source>
        <dbReference type="ARBA" id="ARBA00022801"/>
    </source>
</evidence>
<dbReference type="RefSeq" id="XP_006968381.1">
    <property type="nucleotide sequence ID" value="XM_006968319.1"/>
</dbReference>
<evidence type="ECO:0000313" key="9">
    <source>
        <dbReference type="EMBL" id="EGR45760.1"/>
    </source>
</evidence>
<dbReference type="EMBL" id="GL985077">
    <property type="protein sequence ID" value="EGR45760.1"/>
    <property type="molecule type" value="Genomic_DNA"/>
</dbReference>
<dbReference type="KEGG" id="tre:TRIREDRAFT_72321"/>
<dbReference type="eggNOG" id="ENOG502S0RE">
    <property type="taxonomic scope" value="Eukaryota"/>
</dbReference>
<dbReference type="Proteomes" id="UP000008984">
    <property type="component" value="Unassembled WGS sequence"/>
</dbReference>
<gene>
    <name evidence="9" type="ORF">TRIREDRAFT_72321</name>
</gene>
<feature type="compositionally biased region" description="Basic and acidic residues" evidence="6">
    <location>
        <begin position="861"/>
        <end position="870"/>
    </location>
</feature>
<feature type="domain" description="DUF7580" evidence="8">
    <location>
        <begin position="184"/>
        <end position="496"/>
    </location>
</feature>
<feature type="active site" description="Charge relay system" evidence="5">
    <location>
        <position position="818"/>
    </location>
</feature>
<evidence type="ECO:0000256" key="1">
    <source>
        <dbReference type="ARBA" id="ARBA00011073"/>
    </source>
</evidence>
<keyword evidence="10" id="KW-1185">Reference proteome</keyword>
<feature type="region of interest" description="Disordered" evidence="6">
    <location>
        <begin position="861"/>
        <end position="886"/>
    </location>
</feature>
<evidence type="ECO:0000256" key="5">
    <source>
        <dbReference type="PROSITE-ProRule" id="PRU01240"/>
    </source>
</evidence>
<dbReference type="GO" id="GO:0004252">
    <property type="term" value="F:serine-type endopeptidase activity"/>
    <property type="evidence" value="ECO:0007669"/>
    <property type="project" value="UniProtKB-UniRule"/>
</dbReference>
<feature type="domain" description="Peptidase S8/S53" evidence="7">
    <location>
        <begin position="609"/>
        <end position="851"/>
    </location>
</feature>
<sequence>MRLSQDSVGRSELLLAIHPAFVDALPAADSGASLQDNNCITLLRHEISMIAIIVDSNFAEEDLSEDDFYACVDSLDSILSQFEILVDASILSEPNEGCKDRNEADFPRLVALRDQILRGESQSGSRYISFGKRPTQRNTTMIANSVNKTLSRVLSGSAGRICAPISQDLKDGGEPDISAICKVEQLSSDLEGLFEQVKKTICSKDPKGHNVHVRLSEFTEKELEMMISICGNQRLWQQVEFGMGHARNGGTQERSIREICSELTRSYRMKKILSVHFNGEGLSRSSVLKARSKGQTIAPTRSLREILRNEEELRQKKLSHYRTIKKKDKRRLGMLLSTSLIHYYGSPLLRSPWSASTIQVRLHQDVTPGQGSVPEAYLSCEFDSKLEELDIIEDPVPGDPFVLALAALLIELELEKEVAVLDEDIDDITGEKSLYMAVTRLHGDLDQYLEDMDPFPDIIDSCLQICTDLCEVDSEDYYRRLRTEILIKVVYPLNQRDRVLSKSWKPIRASSTETLRDIPPYQNPILLNTSISVEKECCGLPVRSEKIARDEGVVMQPLLQPPRPSMEMTEPILLASNGSIANSVQWLKQFDRVNMSLESLRGTSQNVENVRVAVLDTGCDLDAPCIAGIPGAMGRICHHWHDFQDGSPEPIDEDVKQHGTALTALLLRVALHADIFVGRVAKHEKGLFESTQNISRAINHAAVEWKVDIITMSFGFPFKVREIENAIADANRGRRDAGQTEVVFFAAANNDGANSEELFPASHETVISVRGTDHTGAFINKFSPKPRPQKAGGLLYGTLGQNVPYNIGDAGVQASGCSVATPIMASIVAAIMQYVKYTGSLGEETRARLQTKEGVVQLLEHISEKEDAGNRRTRKKSSHDGDDEEQ</sequence>
<keyword evidence="3 5" id="KW-0378">Hydrolase</keyword>
<dbReference type="PANTHER" id="PTHR43806">
    <property type="entry name" value="PEPTIDASE S8"/>
    <property type="match status" value="1"/>
</dbReference>
<dbReference type="VEuPathDB" id="FungiDB:TRIREDRAFT_72321"/>
<dbReference type="InterPro" id="IPR015500">
    <property type="entry name" value="Peptidase_S8_subtilisin-rel"/>
</dbReference>
<dbReference type="PANTHER" id="PTHR43806:SF11">
    <property type="entry name" value="CEREVISIN-RELATED"/>
    <property type="match status" value="1"/>
</dbReference>
<dbReference type="InterPro" id="IPR056002">
    <property type="entry name" value="DUF7580"/>
</dbReference>
<dbReference type="HOGENOM" id="CLU_012013_0_0_1"/>
<proteinExistence type="inferred from homology"/>
<evidence type="ECO:0000256" key="4">
    <source>
        <dbReference type="ARBA" id="ARBA00022825"/>
    </source>
</evidence>
<keyword evidence="2 5" id="KW-0645">Protease</keyword>
<dbReference type="InterPro" id="IPR036852">
    <property type="entry name" value="Peptidase_S8/S53_dom_sf"/>
</dbReference>
<reference evidence="9 10" key="1">
    <citation type="journal article" date="2008" name="Nat. Biotechnol.">
        <title>Genome sequencing and analysis of the biomass-degrading fungus Trichoderma reesei (syn. Hypocrea jecorina).</title>
        <authorList>
            <person name="Martinez D."/>
            <person name="Berka R.M."/>
            <person name="Henrissat B."/>
            <person name="Saloheimo M."/>
            <person name="Arvas M."/>
            <person name="Baker S.E."/>
            <person name="Chapman J."/>
            <person name="Chertkov O."/>
            <person name="Coutinho P.M."/>
            <person name="Cullen D."/>
            <person name="Danchin E.G."/>
            <person name="Grigoriev I.V."/>
            <person name="Harris P."/>
            <person name="Jackson M."/>
            <person name="Kubicek C.P."/>
            <person name="Han C.S."/>
            <person name="Ho I."/>
            <person name="Larrondo L.F."/>
            <person name="de Leon A.L."/>
            <person name="Magnuson J.K."/>
            <person name="Merino S."/>
            <person name="Misra M."/>
            <person name="Nelson B."/>
            <person name="Putnam N."/>
            <person name="Robbertse B."/>
            <person name="Salamov A.A."/>
            <person name="Schmoll M."/>
            <person name="Terry A."/>
            <person name="Thayer N."/>
            <person name="Westerholm-Parvinen A."/>
            <person name="Schoch C.L."/>
            <person name="Yao J."/>
            <person name="Barabote R."/>
            <person name="Nelson M.A."/>
            <person name="Detter C."/>
            <person name="Bruce D."/>
            <person name="Kuske C.R."/>
            <person name="Xie G."/>
            <person name="Richardson P."/>
            <person name="Rokhsar D.S."/>
            <person name="Lucas S.M."/>
            <person name="Rubin E.M."/>
            <person name="Dunn-Coleman N."/>
            <person name="Ward M."/>
            <person name="Brettin T.S."/>
        </authorList>
    </citation>
    <scope>NUCLEOTIDE SEQUENCE [LARGE SCALE GENOMIC DNA]</scope>
    <source>
        <strain evidence="9 10">QM6a</strain>
    </source>
</reference>
<dbReference type="Pfam" id="PF00082">
    <property type="entry name" value="Peptidase_S8"/>
    <property type="match status" value="1"/>
</dbReference>
<dbReference type="InterPro" id="IPR000209">
    <property type="entry name" value="Peptidase_S8/S53_dom"/>
</dbReference>
<feature type="active site" description="Charge relay system" evidence="5">
    <location>
        <position position="658"/>
    </location>
</feature>
<dbReference type="STRING" id="431241.G0RSX4"/>
<dbReference type="PROSITE" id="PS51892">
    <property type="entry name" value="SUBTILASE"/>
    <property type="match status" value="1"/>
</dbReference>
<dbReference type="SUPFAM" id="SSF52743">
    <property type="entry name" value="Subtilisin-like"/>
    <property type="match status" value="1"/>
</dbReference>
<dbReference type="OrthoDB" id="206201at2759"/>
<dbReference type="PROSITE" id="PS00136">
    <property type="entry name" value="SUBTILASE_ASP"/>
    <property type="match status" value="1"/>
</dbReference>
<dbReference type="InterPro" id="IPR023827">
    <property type="entry name" value="Peptidase_S8_Asp-AS"/>
</dbReference>